<dbReference type="GO" id="GO:0019843">
    <property type="term" value="F:rRNA binding"/>
    <property type="evidence" value="ECO:0007669"/>
    <property type="project" value="UniProtKB-KW"/>
</dbReference>
<dbReference type="AlphaFoldDB" id="A0AAP2W5V4"/>
<evidence type="ECO:0000256" key="3">
    <source>
        <dbReference type="ARBA" id="ARBA00022884"/>
    </source>
</evidence>
<dbReference type="EMBL" id="PGCK01000001">
    <property type="protein sequence ID" value="MCD1293501.1"/>
    <property type="molecule type" value="Genomic_DNA"/>
</dbReference>
<dbReference type="InterPro" id="IPR018199">
    <property type="entry name" value="Ribosomal_eS4_N_CS"/>
</dbReference>
<dbReference type="RefSeq" id="WP_230739397.1">
    <property type="nucleotide sequence ID" value="NZ_PGCK01000001.1"/>
</dbReference>
<evidence type="ECO:0000256" key="2">
    <source>
        <dbReference type="ARBA" id="ARBA00022730"/>
    </source>
</evidence>
<dbReference type="InterPro" id="IPR013845">
    <property type="entry name" value="Ribosomal_eS4_central_region"/>
</dbReference>
<reference evidence="13 14" key="1">
    <citation type="submission" date="2017-11" db="EMBL/GenBank/DDBJ databases">
        <title>Isolation and Characterization of Family Methanocellaceae Species from Potential Methane Hydrate Area Offshore Southwestern Taiwan.</title>
        <authorList>
            <person name="Zhang W.-L."/>
            <person name="Chen W.-C."/>
            <person name="Lai M.-C."/>
            <person name="Chen S.-C."/>
        </authorList>
    </citation>
    <scope>NUCLEOTIDE SEQUENCE [LARGE SCALE GENOMIC DNA]</scope>
    <source>
        <strain evidence="13 14">CWC-04</strain>
    </source>
</reference>
<dbReference type="SUPFAM" id="SSF55174">
    <property type="entry name" value="Alpha-L RNA-binding motif"/>
    <property type="match status" value="1"/>
</dbReference>
<dbReference type="InterPro" id="IPR038237">
    <property type="entry name" value="Ribosomal_eS4_central_sf"/>
</dbReference>
<dbReference type="Pfam" id="PF01479">
    <property type="entry name" value="S4"/>
    <property type="match status" value="1"/>
</dbReference>
<evidence type="ECO:0000256" key="1">
    <source>
        <dbReference type="ARBA" id="ARBA00007500"/>
    </source>
</evidence>
<evidence type="ECO:0000256" key="6">
    <source>
        <dbReference type="ARBA" id="ARBA00035272"/>
    </source>
</evidence>
<evidence type="ECO:0000313" key="14">
    <source>
        <dbReference type="Proteomes" id="UP001320159"/>
    </source>
</evidence>
<evidence type="ECO:0000256" key="7">
    <source>
        <dbReference type="HAMAP-Rule" id="MF_00485"/>
    </source>
</evidence>
<dbReference type="Gene3D" id="2.40.50.740">
    <property type="match status" value="1"/>
</dbReference>
<dbReference type="InterPro" id="IPR014722">
    <property type="entry name" value="Rib_uL2_dom2"/>
</dbReference>
<dbReference type="GO" id="GO:0022627">
    <property type="term" value="C:cytosolic small ribosomal subunit"/>
    <property type="evidence" value="ECO:0007669"/>
    <property type="project" value="TreeGrafter"/>
</dbReference>
<feature type="domain" description="RNA-binding S4" evidence="11">
    <location>
        <begin position="39"/>
        <end position="87"/>
    </location>
</feature>
<comment type="similarity">
    <text evidence="1 7">Belongs to the eukaryotic ribosomal protein eS4 family.</text>
</comment>
<feature type="domain" description="Small ribosomal subunit protein eS4 N-terminal" evidence="12">
    <location>
        <begin position="4"/>
        <end position="35"/>
    </location>
</feature>
<dbReference type="Pfam" id="PF00900">
    <property type="entry name" value="Ribosomal_S4e"/>
    <property type="match status" value="1"/>
</dbReference>
<dbReference type="InterPro" id="IPR041982">
    <property type="entry name" value="Ribosomal_eS4_KOW"/>
</dbReference>
<dbReference type="PANTHER" id="PTHR11581">
    <property type="entry name" value="30S/40S RIBOSOMAL PROTEIN S4"/>
    <property type="match status" value="1"/>
</dbReference>
<dbReference type="NCBIfam" id="NF003312">
    <property type="entry name" value="PRK04313.1"/>
    <property type="match status" value="1"/>
</dbReference>
<keyword evidence="3 7" id="KW-0694">RNA-binding</keyword>
<dbReference type="Pfam" id="PF00467">
    <property type="entry name" value="KOW"/>
    <property type="match status" value="1"/>
</dbReference>
<dbReference type="InterPro" id="IPR013843">
    <property type="entry name" value="Ribosomal_eS4_N"/>
</dbReference>
<dbReference type="InterPro" id="IPR005824">
    <property type="entry name" value="KOW"/>
</dbReference>
<evidence type="ECO:0000313" key="13">
    <source>
        <dbReference type="EMBL" id="MCD1293501.1"/>
    </source>
</evidence>
<name>A0AAP2W5V4_9EURY</name>
<evidence type="ECO:0000259" key="12">
    <source>
        <dbReference type="Pfam" id="PF08071"/>
    </source>
</evidence>
<evidence type="ECO:0000256" key="5">
    <source>
        <dbReference type="ARBA" id="ARBA00023274"/>
    </source>
</evidence>
<dbReference type="Pfam" id="PF08071">
    <property type="entry name" value="RS4NT"/>
    <property type="match status" value="1"/>
</dbReference>
<evidence type="ECO:0000259" key="10">
    <source>
        <dbReference type="Pfam" id="PF00900"/>
    </source>
</evidence>
<dbReference type="Gene3D" id="3.10.290.10">
    <property type="entry name" value="RNA-binding S4 domain"/>
    <property type="match status" value="1"/>
</dbReference>
<accession>A0AAP2W5V4</accession>
<dbReference type="GO" id="GO:0006412">
    <property type="term" value="P:translation"/>
    <property type="evidence" value="ECO:0007669"/>
    <property type="project" value="UniProtKB-UniRule"/>
</dbReference>
<dbReference type="InterPro" id="IPR036986">
    <property type="entry name" value="S4_RNA-bd_sf"/>
</dbReference>
<feature type="domain" description="KOW" evidence="9">
    <location>
        <begin position="171"/>
        <end position="206"/>
    </location>
</feature>
<dbReference type="CDD" id="cd00165">
    <property type="entry name" value="S4"/>
    <property type="match status" value="1"/>
</dbReference>
<keyword evidence="4 7" id="KW-0689">Ribosomal protein</keyword>
<evidence type="ECO:0000259" key="11">
    <source>
        <dbReference type="Pfam" id="PF01479"/>
    </source>
</evidence>
<dbReference type="InterPro" id="IPR002942">
    <property type="entry name" value="S4_RNA-bd"/>
</dbReference>
<dbReference type="InterPro" id="IPR000876">
    <property type="entry name" value="Ribosomal_eS4"/>
</dbReference>
<dbReference type="PIRSF" id="PIRSF002116">
    <property type="entry name" value="Ribosomal_S4"/>
    <property type="match status" value="1"/>
</dbReference>
<dbReference type="FunFam" id="3.10.290.10:FF:000002">
    <property type="entry name" value="40S ribosomal protein S4"/>
    <property type="match status" value="1"/>
</dbReference>
<dbReference type="CDD" id="cd06087">
    <property type="entry name" value="KOW_RPS4"/>
    <property type="match status" value="1"/>
</dbReference>
<dbReference type="PANTHER" id="PTHR11581:SF0">
    <property type="entry name" value="SMALL RIBOSOMAL SUBUNIT PROTEIN ES4"/>
    <property type="match status" value="1"/>
</dbReference>
<keyword evidence="2 8" id="KW-0699">rRNA-binding</keyword>
<comment type="caution">
    <text evidence="13">The sequence shown here is derived from an EMBL/GenBank/DDBJ whole genome shotgun (WGS) entry which is preliminary data.</text>
</comment>
<dbReference type="PROSITE" id="PS00528">
    <property type="entry name" value="RIBOSOMAL_S4E"/>
    <property type="match status" value="1"/>
</dbReference>
<protein>
    <recommendedName>
        <fullName evidence="6 7">Small ribosomal subunit protein eS4</fullName>
    </recommendedName>
</protein>
<keyword evidence="14" id="KW-1185">Reference proteome</keyword>
<dbReference type="Proteomes" id="UP001320159">
    <property type="component" value="Unassembled WGS sequence"/>
</dbReference>
<dbReference type="GO" id="GO:0003735">
    <property type="term" value="F:structural constituent of ribosome"/>
    <property type="evidence" value="ECO:0007669"/>
    <property type="project" value="InterPro"/>
</dbReference>
<evidence type="ECO:0000256" key="8">
    <source>
        <dbReference type="PROSITE-ProRule" id="PRU00182"/>
    </source>
</evidence>
<dbReference type="HAMAP" id="MF_00485">
    <property type="entry name" value="Ribosomal_eS4"/>
    <property type="match status" value="1"/>
</dbReference>
<sequence length="235" mass="25574">MAGKHLKRVAAPRKWPITRKTSTWVAKPTPGAHSEENGMPLLIVLRDILGLADKSKEIKQILHEGKVLVDGKVRKDHRFIVGMFDVITIPALELSYRVMIGGNGKLKLVKVTDAGTKLCKIVNKTAVKGGKIQLNFHDGTTMLASNDFHTKDSVLLSVPEKKITEHLPYNVGSFVMVVDGKHAGTLGTVKNINVVKSSSANTVTIEGKDGQFDTIEDYIFVVGKDSPVLELGVKA</sequence>
<dbReference type="Gene3D" id="2.30.30.30">
    <property type="match status" value="1"/>
</dbReference>
<evidence type="ECO:0000256" key="4">
    <source>
        <dbReference type="ARBA" id="ARBA00022980"/>
    </source>
</evidence>
<proteinExistence type="inferred from homology"/>
<evidence type="ECO:0000259" key="9">
    <source>
        <dbReference type="Pfam" id="PF00467"/>
    </source>
</evidence>
<feature type="domain" description="Small ribosomal subunit protein eS4 central region" evidence="10">
    <location>
        <begin position="94"/>
        <end position="163"/>
    </location>
</feature>
<gene>
    <name evidence="7" type="primary">rps4e</name>
    <name evidence="13" type="ORF">CUJ83_00635</name>
</gene>
<keyword evidence="5 7" id="KW-0687">Ribonucleoprotein</keyword>
<dbReference type="PROSITE" id="PS50889">
    <property type="entry name" value="S4"/>
    <property type="match status" value="1"/>
</dbReference>
<organism evidence="13 14">
    <name type="scientific">Methanooceanicella nereidis</name>
    <dbReference type="NCBI Taxonomy" id="2052831"/>
    <lineage>
        <taxon>Archaea</taxon>
        <taxon>Methanobacteriati</taxon>
        <taxon>Methanobacteriota</taxon>
        <taxon>Stenosarchaea group</taxon>
        <taxon>Methanomicrobia</taxon>
        <taxon>Methanocellales</taxon>
        <taxon>Methanocellaceae</taxon>
        <taxon>Methanooceanicella</taxon>
    </lineage>
</organism>